<dbReference type="Proteomes" id="UP000032279">
    <property type="component" value="Unassembled WGS sequence"/>
</dbReference>
<proteinExistence type="inferred from homology"/>
<dbReference type="STRING" id="1335616.WDC_0386"/>
<protein>
    <submittedName>
        <fullName evidence="3">DNA processing protein DprA</fullName>
    </submittedName>
</protein>
<reference evidence="3 4" key="1">
    <citation type="submission" date="2013-08" db="EMBL/GenBank/DDBJ databases">
        <title>Lactobacillus wasatchii sp. WDC04, a late gas producing bacteria isolated from aged chedder cheese.</title>
        <authorList>
            <person name="Oberg C.J."/>
            <person name="Culumber M."/>
            <person name="McMahon D.J."/>
            <person name="Broadbent J.R."/>
            <person name="Oberg T.S."/>
            <person name="Ortaki F."/>
        </authorList>
    </citation>
    <scope>NUCLEOTIDE SEQUENCE [LARGE SCALE GENOMIC DNA]</scope>
    <source>
        <strain evidence="3 4">WDC04</strain>
    </source>
</reference>
<dbReference type="Gene3D" id="3.40.50.450">
    <property type="match status" value="1"/>
</dbReference>
<dbReference type="SUPFAM" id="SSF102405">
    <property type="entry name" value="MCP/YpsA-like"/>
    <property type="match status" value="1"/>
</dbReference>
<keyword evidence="4" id="KW-1185">Reference proteome</keyword>
<dbReference type="OrthoDB" id="9785707at2"/>
<dbReference type="Pfam" id="PF02481">
    <property type="entry name" value="DNA_processg_A"/>
    <property type="match status" value="1"/>
</dbReference>
<dbReference type="EMBL" id="AWTT01000005">
    <property type="protein sequence ID" value="KIS04047.1"/>
    <property type="molecule type" value="Genomic_DNA"/>
</dbReference>
<organism evidence="3 4">
    <name type="scientific">Paucilactobacillus wasatchensis</name>
    <dbReference type="NCBI Taxonomy" id="1335616"/>
    <lineage>
        <taxon>Bacteria</taxon>
        <taxon>Bacillati</taxon>
        <taxon>Bacillota</taxon>
        <taxon>Bacilli</taxon>
        <taxon>Lactobacillales</taxon>
        <taxon>Lactobacillaceae</taxon>
        <taxon>Paucilactobacillus</taxon>
    </lineage>
</organism>
<evidence type="ECO:0000256" key="1">
    <source>
        <dbReference type="ARBA" id="ARBA00006525"/>
    </source>
</evidence>
<comment type="similarity">
    <text evidence="1">Belongs to the DprA/Smf family.</text>
</comment>
<dbReference type="GO" id="GO:0009294">
    <property type="term" value="P:DNA-mediated transformation"/>
    <property type="evidence" value="ECO:0007669"/>
    <property type="project" value="InterPro"/>
</dbReference>
<evidence type="ECO:0000313" key="3">
    <source>
        <dbReference type="EMBL" id="KIS04047.1"/>
    </source>
</evidence>
<gene>
    <name evidence="3" type="primary">dprA</name>
    <name evidence="3" type="ORF">WDC_0386</name>
</gene>
<name>A0A0D1A8Q7_9LACO</name>
<accession>A0A0D1A8Q7</accession>
<dbReference type="InterPro" id="IPR003488">
    <property type="entry name" value="DprA"/>
</dbReference>
<sequence length="286" mass="31710">MNTKLFLLKLHLCPGIGMVREYQLYQVFTNNMYNTNINEICTLAHLSLSQREAVCDHWHSDKLNDEVKRHWHGCRFITIEDSEYPIQLKESYCPPIVLFYRGRIELLKTQMLGVVGARKNTGYGRQMLQALLPFVITKPITIVSGLAAGIDGISHQIALSYGGPTIGVIGTGIDNVYPKEHRELQNQVAQSGLLLSEFPLSSKPYPSHFPQRNRIIAGLSETLLVVEAREKSGSLITASLALQENRNICAIPGRIDAPMSVGCNQLIAAGAKPILAANDILEEFLS</sequence>
<evidence type="ECO:0000313" key="4">
    <source>
        <dbReference type="Proteomes" id="UP000032279"/>
    </source>
</evidence>
<dbReference type="AlphaFoldDB" id="A0A0D1A8Q7"/>
<dbReference type="InterPro" id="IPR057666">
    <property type="entry name" value="DrpA_SLOG"/>
</dbReference>
<dbReference type="NCBIfam" id="TIGR00732">
    <property type="entry name" value="dprA"/>
    <property type="match status" value="1"/>
</dbReference>
<dbReference type="RefSeq" id="WP_044010111.1">
    <property type="nucleotide sequence ID" value="NZ_AWTT01000005.1"/>
</dbReference>
<dbReference type="PATRIC" id="fig|1335616.4.peg.386"/>
<dbReference type="PANTHER" id="PTHR43022">
    <property type="entry name" value="PROTEIN SMF"/>
    <property type="match status" value="1"/>
</dbReference>
<evidence type="ECO:0000259" key="2">
    <source>
        <dbReference type="Pfam" id="PF02481"/>
    </source>
</evidence>
<comment type="caution">
    <text evidence="3">The sequence shown here is derived from an EMBL/GenBank/DDBJ whole genome shotgun (WGS) entry which is preliminary data.</text>
</comment>
<dbReference type="PANTHER" id="PTHR43022:SF1">
    <property type="entry name" value="PROTEIN SMF"/>
    <property type="match status" value="1"/>
</dbReference>
<feature type="domain" description="Smf/DprA SLOG" evidence="2">
    <location>
        <begin position="76"/>
        <end position="284"/>
    </location>
</feature>